<comment type="caution">
    <text evidence="1">The sequence shown here is derived from an EMBL/GenBank/DDBJ whole genome shotgun (WGS) entry which is preliminary data.</text>
</comment>
<dbReference type="Proteomes" id="UP000295681">
    <property type="component" value="Unassembled WGS sequence"/>
</dbReference>
<reference evidence="1 2" key="1">
    <citation type="journal article" date="2019" name="Appl. Microbiol. Biotechnol.">
        <title>Uncovering carbohydrate metabolism through a genotype-phenotype association study of 56 lactic acid bacteria genomes.</title>
        <authorList>
            <person name="Buron-Moles G."/>
            <person name="Chailyan A."/>
            <person name="Dolejs I."/>
            <person name="Forster J."/>
            <person name="Miks M.H."/>
        </authorList>
    </citation>
    <scope>NUCLEOTIDE SEQUENCE [LARGE SCALE GENOMIC DNA]</scope>
    <source>
        <strain evidence="1 2">ATCC 700006</strain>
    </source>
</reference>
<name>A0A4V3A2D8_9LACO</name>
<gene>
    <name evidence="1" type="ORF">C5L23_000374</name>
</gene>
<evidence type="ECO:0000313" key="2">
    <source>
        <dbReference type="Proteomes" id="UP000295681"/>
    </source>
</evidence>
<protein>
    <submittedName>
        <fullName evidence="1">Uncharacterized protein</fullName>
    </submittedName>
</protein>
<evidence type="ECO:0000313" key="1">
    <source>
        <dbReference type="EMBL" id="TDG68068.1"/>
    </source>
</evidence>
<accession>A0A4V3A2D8</accession>
<dbReference type="STRING" id="907931.GCA_000165675_00976"/>
<organism evidence="1 2">
    <name type="scientific">Leuconostoc fallax</name>
    <dbReference type="NCBI Taxonomy" id="1251"/>
    <lineage>
        <taxon>Bacteria</taxon>
        <taxon>Bacillati</taxon>
        <taxon>Bacillota</taxon>
        <taxon>Bacilli</taxon>
        <taxon>Lactobacillales</taxon>
        <taxon>Lactobacillaceae</taxon>
        <taxon>Leuconostoc</taxon>
    </lineage>
</organism>
<sequence>MSLFGGMGSILNTLYRDKATIYGSGVAKSGPFTETQPKIIAEDYPCKVSKITQNVVQTDSVGMIDSFDAVLFIDANIKIPAAATIVVTDVNGYQTTYKRSSSGYMGYESHQEVRMKLDRKASEVTNVKNG</sequence>
<proteinExistence type="predicted"/>
<dbReference type="EMBL" id="PUFI01000014">
    <property type="protein sequence ID" value="TDG68068.1"/>
    <property type="molecule type" value="Genomic_DNA"/>
</dbReference>
<keyword evidence="2" id="KW-1185">Reference proteome</keyword>
<dbReference type="RefSeq" id="WP_010007806.1">
    <property type="nucleotide sequence ID" value="NZ_PUFI01000014.1"/>
</dbReference>
<dbReference type="AlphaFoldDB" id="A0A4V3A2D8"/>